<keyword evidence="4" id="KW-0472">Membrane</keyword>
<dbReference type="SUPFAM" id="SSF48452">
    <property type="entry name" value="TPR-like"/>
    <property type="match status" value="1"/>
</dbReference>
<dbReference type="EMBL" id="VMRJ01000004">
    <property type="protein sequence ID" value="TVT39431.1"/>
    <property type="molecule type" value="Genomic_DNA"/>
</dbReference>
<comment type="similarity">
    <text evidence="2">Belongs to the SusD family.</text>
</comment>
<organism evidence="9 10">
    <name type="scientific">Hymenobacter setariae</name>
    <dbReference type="NCBI Taxonomy" id="2594794"/>
    <lineage>
        <taxon>Bacteria</taxon>
        <taxon>Pseudomonadati</taxon>
        <taxon>Bacteroidota</taxon>
        <taxon>Cytophagia</taxon>
        <taxon>Cytophagales</taxon>
        <taxon>Hymenobacteraceae</taxon>
        <taxon>Hymenobacter</taxon>
    </lineage>
</organism>
<evidence type="ECO:0000256" key="3">
    <source>
        <dbReference type="ARBA" id="ARBA00022729"/>
    </source>
</evidence>
<dbReference type="Pfam" id="PF07980">
    <property type="entry name" value="SusD_RagB"/>
    <property type="match status" value="1"/>
</dbReference>
<dbReference type="OrthoDB" id="9792139at2"/>
<dbReference type="Gene3D" id="1.25.40.390">
    <property type="match status" value="1"/>
</dbReference>
<evidence type="ECO:0000256" key="4">
    <source>
        <dbReference type="ARBA" id="ARBA00023136"/>
    </source>
</evidence>
<evidence type="ECO:0000256" key="1">
    <source>
        <dbReference type="ARBA" id="ARBA00004442"/>
    </source>
</evidence>
<sequence>MKVFNFTSRKATAAVLLAGAAGLATSCKSYLDIEPTALTTTEATFSTVSGATSAVLGAYDPLSGDNTYGTRISMYYPYDTDELIGSSGTFDTGRRGIARYKSFASNTEIINPWNNLYQGVERANVCIKYIPQMALYTTGTSADTAALHRLYGEALTLRAQYYYELIRNWGDVPAQFAPSSYDQDFNLPNGNRNQTLTALITDLATAEKLVPYRSNAGIGNERITKGAVKALRARIALQRGGYSLQGNTMTRQTDYLDYYRIARQECQELMSQRSQHTLNPSYSDLWLGLNQQRRDAANEIIFEVGMAGSTATGDSKLGYYNGPRLNNSPTYGSTQGAVTVVPTYFYAFDSTDVRRDITVAPYQFANGSNNQSGVALNTIYDGKFRRDWHSPALPGTNNYLGYNWPLIRFADVLLMFAEADNELNGPTTAARAALLEVRTRGYNGNATLAAANLNTGSKADMFNAIVNERLLEFGSEGIRKYDLLRWNLLASKLSETKANLNLLRQGLAPYQNVPLYQFYRVVSGKVQWTRSFFKPTPASLLPTTPATPLPSGIVRVNWRQSIDGTYVANLQPNGTVVPISTTTGGTTTTTNVNSTGTGMAAEYVAGLGKELLPIPQTTLDTDPALKQNFGY</sequence>
<protein>
    <submittedName>
        <fullName evidence="9">RagB/SusD family nutrient uptake outer membrane protein</fullName>
    </submittedName>
</protein>
<proteinExistence type="inferred from homology"/>
<dbReference type="Proteomes" id="UP000317624">
    <property type="component" value="Unassembled WGS sequence"/>
</dbReference>
<comment type="subcellular location">
    <subcellularLocation>
        <location evidence="1">Cell outer membrane</location>
    </subcellularLocation>
</comment>
<feature type="signal peptide" evidence="6">
    <location>
        <begin position="1"/>
        <end position="26"/>
    </location>
</feature>
<feature type="chain" id="PRO_5035204184" evidence="6">
    <location>
        <begin position="27"/>
        <end position="631"/>
    </location>
</feature>
<evidence type="ECO:0000259" key="8">
    <source>
        <dbReference type="Pfam" id="PF14322"/>
    </source>
</evidence>
<dbReference type="InterPro" id="IPR033985">
    <property type="entry name" value="SusD-like_N"/>
</dbReference>
<keyword evidence="5" id="KW-0998">Cell outer membrane</keyword>
<accession>A0A558BSF4</accession>
<dbReference type="RefSeq" id="WP_144850284.1">
    <property type="nucleotide sequence ID" value="NZ_VMRJ01000004.1"/>
</dbReference>
<keyword evidence="3 6" id="KW-0732">Signal</keyword>
<dbReference type="GO" id="GO:0009279">
    <property type="term" value="C:cell outer membrane"/>
    <property type="evidence" value="ECO:0007669"/>
    <property type="project" value="UniProtKB-SubCell"/>
</dbReference>
<evidence type="ECO:0000313" key="9">
    <source>
        <dbReference type="EMBL" id="TVT39431.1"/>
    </source>
</evidence>
<gene>
    <name evidence="9" type="ORF">FNT36_17435</name>
</gene>
<feature type="domain" description="RagB/SusD" evidence="7">
    <location>
        <begin position="369"/>
        <end position="631"/>
    </location>
</feature>
<evidence type="ECO:0000256" key="6">
    <source>
        <dbReference type="SAM" id="SignalP"/>
    </source>
</evidence>
<dbReference type="Pfam" id="PF14322">
    <property type="entry name" value="SusD-like_3"/>
    <property type="match status" value="1"/>
</dbReference>
<evidence type="ECO:0000313" key="10">
    <source>
        <dbReference type="Proteomes" id="UP000317624"/>
    </source>
</evidence>
<evidence type="ECO:0000256" key="5">
    <source>
        <dbReference type="ARBA" id="ARBA00023237"/>
    </source>
</evidence>
<feature type="domain" description="SusD-like N-terminal" evidence="8">
    <location>
        <begin position="105"/>
        <end position="237"/>
    </location>
</feature>
<dbReference type="InterPro" id="IPR012944">
    <property type="entry name" value="SusD_RagB_dom"/>
</dbReference>
<dbReference type="AlphaFoldDB" id="A0A558BSF4"/>
<keyword evidence="10" id="KW-1185">Reference proteome</keyword>
<evidence type="ECO:0000256" key="2">
    <source>
        <dbReference type="ARBA" id="ARBA00006275"/>
    </source>
</evidence>
<name>A0A558BSF4_9BACT</name>
<comment type="caution">
    <text evidence="9">The sequence shown here is derived from an EMBL/GenBank/DDBJ whole genome shotgun (WGS) entry which is preliminary data.</text>
</comment>
<reference evidence="9 10" key="1">
    <citation type="submission" date="2019-07" db="EMBL/GenBank/DDBJ databases">
        <title>Hymenobacter sp. straun FUR1 Genome sequencing and assembly.</title>
        <authorList>
            <person name="Chhetri G."/>
        </authorList>
    </citation>
    <scope>NUCLEOTIDE SEQUENCE [LARGE SCALE GENOMIC DNA]</scope>
    <source>
        <strain evidence="9 10">Fur1</strain>
    </source>
</reference>
<dbReference type="InterPro" id="IPR011990">
    <property type="entry name" value="TPR-like_helical_dom_sf"/>
</dbReference>
<evidence type="ECO:0000259" key="7">
    <source>
        <dbReference type="Pfam" id="PF07980"/>
    </source>
</evidence>
<dbReference type="PROSITE" id="PS51257">
    <property type="entry name" value="PROKAR_LIPOPROTEIN"/>
    <property type="match status" value="1"/>
</dbReference>